<dbReference type="Proteomes" id="UP001515480">
    <property type="component" value="Unassembled WGS sequence"/>
</dbReference>
<gene>
    <name evidence="1" type="ORF">AB1Y20_020365</name>
</gene>
<accession>A0AB34JTE5</accession>
<evidence type="ECO:0000313" key="1">
    <source>
        <dbReference type="EMBL" id="KAL1525509.1"/>
    </source>
</evidence>
<comment type="caution">
    <text evidence="1">The sequence shown here is derived from an EMBL/GenBank/DDBJ whole genome shotgun (WGS) entry which is preliminary data.</text>
</comment>
<organism evidence="1 2">
    <name type="scientific">Prymnesium parvum</name>
    <name type="common">Toxic golden alga</name>
    <dbReference type="NCBI Taxonomy" id="97485"/>
    <lineage>
        <taxon>Eukaryota</taxon>
        <taxon>Haptista</taxon>
        <taxon>Haptophyta</taxon>
        <taxon>Prymnesiophyceae</taxon>
        <taxon>Prymnesiales</taxon>
        <taxon>Prymnesiaceae</taxon>
        <taxon>Prymnesium</taxon>
    </lineage>
</organism>
<keyword evidence="2" id="KW-1185">Reference proteome</keyword>
<dbReference type="EMBL" id="JBGBPQ010000004">
    <property type="protein sequence ID" value="KAL1525509.1"/>
    <property type="molecule type" value="Genomic_DNA"/>
</dbReference>
<proteinExistence type="predicted"/>
<evidence type="ECO:0000313" key="2">
    <source>
        <dbReference type="Proteomes" id="UP001515480"/>
    </source>
</evidence>
<sequence>MSSHRLWSNGRTTSSERRSKAVVPSMSFVWRACPVRRGVVAESSGCAACVCRKTNSVRQQQLRAQRLRALRRERVTGEVKFLERGRGAQKAEQLCERLR</sequence>
<name>A0AB34JTE5_PRYPA</name>
<reference evidence="1 2" key="1">
    <citation type="journal article" date="2024" name="Science">
        <title>Giant polyketide synthase enzymes in the biosynthesis of giant marine polyether toxins.</title>
        <authorList>
            <person name="Fallon T.R."/>
            <person name="Shende V.V."/>
            <person name="Wierzbicki I.H."/>
            <person name="Pendleton A.L."/>
            <person name="Watervoot N.F."/>
            <person name="Auber R.P."/>
            <person name="Gonzalez D.J."/>
            <person name="Wisecaver J.H."/>
            <person name="Moore B.S."/>
        </authorList>
    </citation>
    <scope>NUCLEOTIDE SEQUENCE [LARGE SCALE GENOMIC DNA]</scope>
    <source>
        <strain evidence="1 2">12B1</strain>
    </source>
</reference>
<dbReference type="AlphaFoldDB" id="A0AB34JTE5"/>
<protein>
    <submittedName>
        <fullName evidence="1">Uncharacterized protein</fullName>
    </submittedName>
</protein>